<dbReference type="InterPro" id="IPR036928">
    <property type="entry name" value="AS_sf"/>
</dbReference>
<dbReference type="EMBL" id="CP028941">
    <property type="protein sequence ID" value="QKM62646.1"/>
    <property type="molecule type" value="Genomic_DNA"/>
</dbReference>
<dbReference type="Pfam" id="PF01425">
    <property type="entry name" value="Amidase"/>
    <property type="match status" value="1"/>
</dbReference>
<proteinExistence type="predicted"/>
<feature type="region of interest" description="Disordered" evidence="1">
    <location>
        <begin position="119"/>
        <end position="139"/>
    </location>
</feature>
<dbReference type="InterPro" id="IPR000120">
    <property type="entry name" value="Amidase"/>
</dbReference>
<evidence type="ECO:0000313" key="3">
    <source>
        <dbReference type="EMBL" id="QKM62646.1"/>
    </source>
</evidence>
<sequence>MKPALGLVEACDQIQESQLSTKDYLSQCSLRADELEPTLKAFTVRGELPELIAQSRPGPLSGIPVAVKDIIATQGFVTTNGSPIYQTHTPKEDAIIVQKICELGGVIFGKTVTTEFAWRQPGPTTNPWNSAHTPGGSSSGSAAAVASGIVPLAIGSQTVGSLIRPASYCGIVGFKASFGAIPRMGVFPVSSSLDHIGFFTRSVQDVVHAFNLLKNNTTTEEESIIIPDVSVQPIKLFLGNRMPRIAVLKTPYDDLLDQEQVNTLKLAADQLKSAGAMVEDLTLAQTYWDGVDATLLIMNCEAAVVHEPHHEKFPDLLSIHMKELVAKGNSYSANEYIQARNLQKELRHSINEIFERYDAILAAPATGEAPKGLDFTGNPVFCALWSFIGTPAIALPVTKSANGLPLGIQLIGNYKDDGKLLNIASFAESCFTNLKINK</sequence>
<dbReference type="PANTHER" id="PTHR11895">
    <property type="entry name" value="TRANSAMIDASE"/>
    <property type="match status" value="1"/>
</dbReference>
<evidence type="ECO:0000259" key="2">
    <source>
        <dbReference type="Pfam" id="PF01425"/>
    </source>
</evidence>
<evidence type="ECO:0000313" key="4">
    <source>
        <dbReference type="Proteomes" id="UP000500806"/>
    </source>
</evidence>
<evidence type="ECO:0000256" key="1">
    <source>
        <dbReference type="SAM" id="MobiDB-lite"/>
    </source>
</evidence>
<reference evidence="3 4" key="1">
    <citation type="submission" date="2018-04" db="EMBL/GenBank/DDBJ databases">
        <title>Polynucleobacter sp. LimPoW16 genome.</title>
        <authorList>
            <person name="Hahn M.W."/>
        </authorList>
    </citation>
    <scope>NUCLEOTIDE SEQUENCE [LARGE SCALE GENOMIC DNA]</scope>
    <source>
        <strain evidence="3 4">LimPoW16</strain>
    </source>
</reference>
<gene>
    <name evidence="3" type="ORF">DCO16_05985</name>
</gene>
<dbReference type="Gene3D" id="3.90.1300.10">
    <property type="entry name" value="Amidase signature (AS) domain"/>
    <property type="match status" value="1"/>
</dbReference>
<dbReference type="RefSeq" id="WP_173942808.1">
    <property type="nucleotide sequence ID" value="NZ_CBCSCD010000001.1"/>
</dbReference>
<protein>
    <submittedName>
        <fullName evidence="3">Amidase</fullName>
    </submittedName>
</protein>
<dbReference type="AlphaFoldDB" id="A0A6M9PXQ5"/>
<feature type="domain" description="Amidase" evidence="2">
    <location>
        <begin position="48"/>
        <end position="421"/>
    </location>
</feature>
<dbReference type="SUPFAM" id="SSF75304">
    <property type="entry name" value="Amidase signature (AS) enzymes"/>
    <property type="match status" value="1"/>
</dbReference>
<keyword evidence="4" id="KW-1185">Reference proteome</keyword>
<dbReference type="InterPro" id="IPR023631">
    <property type="entry name" value="Amidase_dom"/>
</dbReference>
<dbReference type="KEGG" id="pani:DCO16_05985"/>
<name>A0A6M9PXQ5_9BURK</name>
<organism evidence="3 4">
    <name type="scientific">Polynucleobacter antarcticus</name>
    <dbReference type="NCBI Taxonomy" id="1743162"/>
    <lineage>
        <taxon>Bacteria</taxon>
        <taxon>Pseudomonadati</taxon>
        <taxon>Pseudomonadota</taxon>
        <taxon>Betaproteobacteria</taxon>
        <taxon>Burkholderiales</taxon>
        <taxon>Burkholderiaceae</taxon>
        <taxon>Polynucleobacter</taxon>
    </lineage>
</organism>
<dbReference type="GO" id="GO:0003824">
    <property type="term" value="F:catalytic activity"/>
    <property type="evidence" value="ECO:0007669"/>
    <property type="project" value="InterPro"/>
</dbReference>
<dbReference type="Proteomes" id="UP000500806">
    <property type="component" value="Chromosome"/>
</dbReference>
<feature type="compositionally biased region" description="Polar residues" evidence="1">
    <location>
        <begin position="122"/>
        <end position="132"/>
    </location>
</feature>
<accession>A0A6M9PXQ5</accession>
<dbReference type="PANTHER" id="PTHR11895:SF151">
    <property type="entry name" value="GLUTAMYL-TRNA(GLN) AMIDOTRANSFERASE SUBUNIT A"/>
    <property type="match status" value="1"/>
</dbReference>